<dbReference type="Proteomes" id="UP000036681">
    <property type="component" value="Unplaced"/>
</dbReference>
<protein>
    <submittedName>
        <fullName evidence="2">Uncharacterized protein</fullName>
    </submittedName>
</protein>
<dbReference type="WBParaSite" id="ALUE_0000719401-mRNA-1">
    <property type="protein sequence ID" value="ALUE_0000719401-mRNA-1"/>
    <property type="gene ID" value="ALUE_0000719401"/>
</dbReference>
<organism evidence="1 2">
    <name type="scientific">Ascaris lumbricoides</name>
    <name type="common">Giant roundworm</name>
    <dbReference type="NCBI Taxonomy" id="6252"/>
    <lineage>
        <taxon>Eukaryota</taxon>
        <taxon>Metazoa</taxon>
        <taxon>Ecdysozoa</taxon>
        <taxon>Nematoda</taxon>
        <taxon>Chromadorea</taxon>
        <taxon>Rhabditida</taxon>
        <taxon>Spirurina</taxon>
        <taxon>Ascaridomorpha</taxon>
        <taxon>Ascaridoidea</taxon>
        <taxon>Ascarididae</taxon>
        <taxon>Ascaris</taxon>
    </lineage>
</organism>
<accession>A0A0M3HVX7</accession>
<proteinExistence type="predicted"/>
<evidence type="ECO:0000313" key="1">
    <source>
        <dbReference type="Proteomes" id="UP000036681"/>
    </source>
</evidence>
<dbReference type="AlphaFoldDB" id="A0A0M3HVX7"/>
<sequence>MAPAQFSQLEAWHGGCQQNNKRSNARLILRTVRLDYSVLSGGIVVRTTSHTFYGNFFVRTFDLLVMDYVSPNSAIASQHSTEEGRLSDSREDIIQMLDVAFKAFNLAVAQQACPSSFLSPNAPARLLP</sequence>
<keyword evidence="1" id="KW-1185">Reference proteome</keyword>
<evidence type="ECO:0000313" key="2">
    <source>
        <dbReference type="WBParaSite" id="ALUE_0000719401-mRNA-1"/>
    </source>
</evidence>
<name>A0A0M3HVX7_ASCLU</name>
<reference evidence="2" key="1">
    <citation type="submission" date="2017-02" db="UniProtKB">
        <authorList>
            <consortium name="WormBaseParasite"/>
        </authorList>
    </citation>
    <scope>IDENTIFICATION</scope>
</reference>